<sequence length="100" mass="11247">MTAFSCPRHEQETFQTGIPPGNTATVVTFNRLMTKRALVIIDLINDYLDHWSADKAARLIGETNKLAVAFREAGLPVIWARPEFRPDLIAMPFSRCGTRT</sequence>
<proteinExistence type="predicted"/>
<dbReference type="Proteomes" id="UP000533641">
    <property type="component" value="Unassembled WGS sequence"/>
</dbReference>
<evidence type="ECO:0000259" key="1">
    <source>
        <dbReference type="Pfam" id="PF00857"/>
    </source>
</evidence>
<evidence type="ECO:0000313" key="3">
    <source>
        <dbReference type="Proteomes" id="UP000533641"/>
    </source>
</evidence>
<organism evidence="2 3">
    <name type="scientific">Rhizobium mongolense</name>
    <dbReference type="NCBI Taxonomy" id="57676"/>
    <lineage>
        <taxon>Bacteria</taxon>
        <taxon>Pseudomonadati</taxon>
        <taxon>Pseudomonadota</taxon>
        <taxon>Alphaproteobacteria</taxon>
        <taxon>Hyphomicrobiales</taxon>
        <taxon>Rhizobiaceae</taxon>
        <taxon>Rhizobium/Agrobacterium group</taxon>
        <taxon>Rhizobium</taxon>
    </lineage>
</organism>
<dbReference type="AlphaFoldDB" id="A0A7W6RKX2"/>
<dbReference type="Gene3D" id="3.40.50.850">
    <property type="entry name" value="Isochorismatase-like"/>
    <property type="match status" value="1"/>
</dbReference>
<protein>
    <submittedName>
        <fullName evidence="2">Isochorismate hydrolase</fullName>
    </submittedName>
</protein>
<dbReference type="Pfam" id="PF00857">
    <property type="entry name" value="Isochorismatase"/>
    <property type="match status" value="1"/>
</dbReference>
<dbReference type="EMBL" id="JACIGM010000004">
    <property type="protein sequence ID" value="MBB4274332.1"/>
    <property type="molecule type" value="Genomic_DNA"/>
</dbReference>
<reference evidence="2 3" key="1">
    <citation type="submission" date="2020-08" db="EMBL/GenBank/DDBJ databases">
        <title>Genomic Encyclopedia of Type Strains, Phase IV (KMG-V): Genome sequencing to study the core and pangenomes of soil and plant-associated prokaryotes.</title>
        <authorList>
            <person name="Whitman W."/>
        </authorList>
    </citation>
    <scope>NUCLEOTIDE SEQUENCE [LARGE SCALE GENOMIC DNA]</scope>
    <source>
        <strain evidence="2 3">SEMIA 402</strain>
    </source>
</reference>
<gene>
    <name evidence="2" type="ORF">GGE12_002108</name>
</gene>
<dbReference type="InterPro" id="IPR036380">
    <property type="entry name" value="Isochorismatase-like_sf"/>
</dbReference>
<dbReference type="InterPro" id="IPR000868">
    <property type="entry name" value="Isochorismatase-like_dom"/>
</dbReference>
<dbReference type="GO" id="GO:0016787">
    <property type="term" value="F:hydrolase activity"/>
    <property type="evidence" value="ECO:0007669"/>
    <property type="project" value="UniProtKB-KW"/>
</dbReference>
<accession>A0A7W6RKX2</accession>
<dbReference type="SUPFAM" id="SSF52499">
    <property type="entry name" value="Isochorismatase-like hydrolases"/>
    <property type="match status" value="1"/>
</dbReference>
<dbReference type="RefSeq" id="WP_210314069.1">
    <property type="nucleotide sequence ID" value="NZ_JACIGM010000004.1"/>
</dbReference>
<evidence type="ECO:0000313" key="2">
    <source>
        <dbReference type="EMBL" id="MBB4274332.1"/>
    </source>
</evidence>
<keyword evidence="2" id="KW-0378">Hydrolase</keyword>
<name>A0A7W6RKX2_9HYPH</name>
<comment type="caution">
    <text evidence="2">The sequence shown here is derived from an EMBL/GenBank/DDBJ whole genome shotgun (WGS) entry which is preliminary data.</text>
</comment>
<feature type="domain" description="Isochorismatase-like" evidence="1">
    <location>
        <begin position="37"/>
        <end position="85"/>
    </location>
</feature>